<keyword evidence="2" id="KW-1133">Transmembrane helix</keyword>
<feature type="region of interest" description="Disordered" evidence="1">
    <location>
        <begin position="1"/>
        <end position="21"/>
    </location>
</feature>
<feature type="transmembrane region" description="Helical" evidence="2">
    <location>
        <begin position="207"/>
        <end position="224"/>
    </location>
</feature>
<comment type="caution">
    <text evidence="3">The sequence shown here is derived from an EMBL/GenBank/DDBJ whole genome shotgun (WGS) entry which is preliminary data.</text>
</comment>
<proteinExistence type="predicted"/>
<evidence type="ECO:0000313" key="4">
    <source>
        <dbReference type="Proteomes" id="UP000812966"/>
    </source>
</evidence>
<feature type="transmembrane region" description="Helical" evidence="2">
    <location>
        <begin position="175"/>
        <end position="195"/>
    </location>
</feature>
<evidence type="ECO:0000256" key="1">
    <source>
        <dbReference type="SAM" id="MobiDB-lite"/>
    </source>
</evidence>
<protein>
    <submittedName>
        <fullName evidence="3">Uncharacterized protein</fullName>
    </submittedName>
</protein>
<sequence>MFGSKSQGRAGWLGPSQRSTTGQTLTETCFFWPATPTDQTCSTTVTRTTDEDRNNDGQTNTIWPDQISADEPATQNFQQANPTSVVLPSVLFPTTQTSESSTSGPTIAAILTVSTEPVRTRRASDLLVAETQISTAATADRSAAAADDQNDQIVVKAEESAAFPGQHLAVLPIGLAIYCSLMGIGLLVVFYMTLVRMKYRREYRQRMKGVGMGLGVAMGVGMGLDGRFAAAEVRTA</sequence>
<dbReference type="EMBL" id="JABELV010000095">
    <property type="protein sequence ID" value="KAG7531297.1"/>
    <property type="molecule type" value="Genomic_DNA"/>
</dbReference>
<accession>A0A8K0JIU8</accession>
<feature type="region of interest" description="Disordered" evidence="1">
    <location>
        <begin position="42"/>
        <end position="64"/>
    </location>
</feature>
<reference evidence="3" key="1">
    <citation type="submission" date="2020-04" db="EMBL/GenBank/DDBJ databases">
        <title>Analysis of mating type loci in Filobasidium floriforme.</title>
        <authorList>
            <person name="Nowrousian M."/>
        </authorList>
    </citation>
    <scope>NUCLEOTIDE SEQUENCE</scope>
    <source>
        <strain evidence="3">CBS 6242</strain>
    </source>
</reference>
<dbReference type="Proteomes" id="UP000812966">
    <property type="component" value="Unassembled WGS sequence"/>
</dbReference>
<evidence type="ECO:0000313" key="3">
    <source>
        <dbReference type="EMBL" id="KAG7531297.1"/>
    </source>
</evidence>
<keyword evidence="4" id="KW-1185">Reference proteome</keyword>
<keyword evidence="2" id="KW-0472">Membrane</keyword>
<name>A0A8K0JIU8_9TREE</name>
<gene>
    <name evidence="3" type="ORF">FFLO_04475</name>
</gene>
<evidence type="ECO:0000256" key="2">
    <source>
        <dbReference type="SAM" id="Phobius"/>
    </source>
</evidence>
<organism evidence="3 4">
    <name type="scientific">Filobasidium floriforme</name>
    <dbReference type="NCBI Taxonomy" id="5210"/>
    <lineage>
        <taxon>Eukaryota</taxon>
        <taxon>Fungi</taxon>
        <taxon>Dikarya</taxon>
        <taxon>Basidiomycota</taxon>
        <taxon>Agaricomycotina</taxon>
        <taxon>Tremellomycetes</taxon>
        <taxon>Filobasidiales</taxon>
        <taxon>Filobasidiaceae</taxon>
        <taxon>Filobasidium</taxon>
    </lineage>
</organism>
<keyword evidence="2" id="KW-0812">Transmembrane</keyword>
<dbReference type="AlphaFoldDB" id="A0A8K0JIU8"/>